<gene>
    <name evidence="1" type="ORF">METZ01_LOCUS8970</name>
</gene>
<name>A0A381NND3_9ZZZZ</name>
<dbReference type="EMBL" id="UINC01000480">
    <property type="protein sequence ID" value="SUZ56116.1"/>
    <property type="molecule type" value="Genomic_DNA"/>
</dbReference>
<accession>A0A381NND3</accession>
<organism evidence="1">
    <name type="scientific">marine metagenome</name>
    <dbReference type="NCBI Taxonomy" id="408172"/>
    <lineage>
        <taxon>unclassified sequences</taxon>
        <taxon>metagenomes</taxon>
        <taxon>ecological metagenomes</taxon>
    </lineage>
</organism>
<dbReference type="AlphaFoldDB" id="A0A381NND3"/>
<evidence type="ECO:0000313" key="1">
    <source>
        <dbReference type="EMBL" id="SUZ56116.1"/>
    </source>
</evidence>
<proteinExistence type="predicted"/>
<protein>
    <submittedName>
        <fullName evidence="1">Uncharacterized protein</fullName>
    </submittedName>
</protein>
<reference evidence="1" key="1">
    <citation type="submission" date="2018-05" db="EMBL/GenBank/DDBJ databases">
        <authorList>
            <person name="Lanie J.A."/>
            <person name="Ng W.-L."/>
            <person name="Kazmierczak K.M."/>
            <person name="Andrzejewski T.M."/>
            <person name="Davidsen T.M."/>
            <person name="Wayne K.J."/>
            <person name="Tettelin H."/>
            <person name="Glass J.I."/>
            <person name="Rusch D."/>
            <person name="Podicherti R."/>
            <person name="Tsui H.-C.T."/>
            <person name="Winkler M.E."/>
        </authorList>
    </citation>
    <scope>NUCLEOTIDE SEQUENCE</scope>
</reference>
<sequence>MTSAEVNIHFDNFMMIAYIEGVNFVGKKV</sequence>